<dbReference type="PROSITE" id="PS50994">
    <property type="entry name" value="INTEGRASE"/>
    <property type="match status" value="1"/>
</dbReference>
<dbReference type="Gene3D" id="3.30.70.270">
    <property type="match status" value="1"/>
</dbReference>
<dbReference type="SUPFAM" id="SSF53098">
    <property type="entry name" value="Ribonuclease H-like"/>
    <property type="match status" value="2"/>
</dbReference>
<organism evidence="10">
    <name type="scientific">Solanum lycopersicum</name>
    <name type="common">Tomato</name>
    <name type="synonym">Lycopersicon esculentum</name>
    <dbReference type="NCBI Taxonomy" id="4081"/>
    <lineage>
        <taxon>Eukaryota</taxon>
        <taxon>Viridiplantae</taxon>
        <taxon>Streptophyta</taxon>
        <taxon>Embryophyta</taxon>
        <taxon>Tracheophyta</taxon>
        <taxon>Spermatophyta</taxon>
        <taxon>Magnoliopsida</taxon>
        <taxon>eudicotyledons</taxon>
        <taxon>Gunneridae</taxon>
        <taxon>Pentapetalae</taxon>
        <taxon>asterids</taxon>
        <taxon>lamiids</taxon>
        <taxon>Solanales</taxon>
        <taxon>Solanaceae</taxon>
        <taxon>Solanoideae</taxon>
        <taxon>Solaneae</taxon>
        <taxon>Solanum</taxon>
        <taxon>Solanum subgen. Lycopersicon</taxon>
    </lineage>
</organism>
<evidence type="ECO:0000256" key="2">
    <source>
        <dbReference type="ARBA" id="ARBA00022695"/>
    </source>
</evidence>
<dbReference type="InterPro" id="IPR036397">
    <property type="entry name" value="RNaseH_sf"/>
</dbReference>
<name>A0A3Q7IU66_SOLLC</name>
<protein>
    <recommendedName>
        <fullName evidence="9">Integrase catalytic domain-containing protein</fullName>
    </recommendedName>
</protein>
<dbReference type="Gene3D" id="3.10.20.370">
    <property type="match status" value="1"/>
</dbReference>
<dbReference type="CDD" id="cd09274">
    <property type="entry name" value="RNase_HI_RT_Ty3"/>
    <property type="match status" value="1"/>
</dbReference>
<accession>A0A3Q7IU66</accession>
<dbReference type="GO" id="GO:0003964">
    <property type="term" value="F:RNA-directed DNA polymerase activity"/>
    <property type="evidence" value="ECO:0007669"/>
    <property type="project" value="UniProtKB-KW"/>
</dbReference>
<evidence type="ECO:0000256" key="6">
    <source>
        <dbReference type="ARBA" id="ARBA00022918"/>
    </source>
</evidence>
<dbReference type="Pfam" id="PF17919">
    <property type="entry name" value="RT_RNaseH_2"/>
    <property type="match status" value="1"/>
</dbReference>
<dbReference type="InterPro" id="IPR056924">
    <property type="entry name" value="SH3_Tf2-1"/>
</dbReference>
<evidence type="ECO:0000256" key="3">
    <source>
        <dbReference type="ARBA" id="ARBA00022722"/>
    </source>
</evidence>
<dbReference type="PANTHER" id="PTHR37984:SF5">
    <property type="entry name" value="PROTEIN NYNRIN-LIKE"/>
    <property type="match status" value="1"/>
</dbReference>
<evidence type="ECO:0000259" key="9">
    <source>
        <dbReference type="PROSITE" id="PS50994"/>
    </source>
</evidence>
<dbReference type="PANTHER" id="PTHR37984">
    <property type="entry name" value="PROTEIN CBG26694"/>
    <property type="match status" value="1"/>
</dbReference>
<dbReference type="Gene3D" id="3.30.420.10">
    <property type="entry name" value="Ribonuclease H-like superfamily/Ribonuclease H"/>
    <property type="match status" value="1"/>
</dbReference>
<evidence type="ECO:0000256" key="1">
    <source>
        <dbReference type="ARBA" id="ARBA00022679"/>
    </source>
</evidence>
<dbReference type="STRING" id="4081.A0A3Q7IU66"/>
<keyword evidence="11" id="KW-1185">Reference proteome</keyword>
<evidence type="ECO:0000313" key="10">
    <source>
        <dbReference type="EnsemblPlants" id="Solyc11g017472.1.1"/>
    </source>
</evidence>
<evidence type="ECO:0000313" key="11">
    <source>
        <dbReference type="Proteomes" id="UP000004994"/>
    </source>
</evidence>
<dbReference type="GO" id="GO:0015074">
    <property type="term" value="P:DNA integration"/>
    <property type="evidence" value="ECO:0007669"/>
    <property type="project" value="InterPro"/>
</dbReference>
<dbReference type="InterPro" id="IPR001584">
    <property type="entry name" value="Integrase_cat-core"/>
</dbReference>
<dbReference type="InterPro" id="IPR043128">
    <property type="entry name" value="Rev_trsase/Diguanyl_cyclase"/>
</dbReference>
<evidence type="ECO:0000256" key="4">
    <source>
        <dbReference type="ARBA" id="ARBA00022759"/>
    </source>
</evidence>
<dbReference type="Gramene" id="Solyc11g017472.1.1">
    <property type="protein sequence ID" value="Solyc11g017472.1.1"/>
    <property type="gene ID" value="Solyc11g017472.1"/>
</dbReference>
<dbReference type="Pfam" id="PF24626">
    <property type="entry name" value="SH3_Tf2-1"/>
    <property type="match status" value="1"/>
</dbReference>
<keyword evidence="4" id="KW-0255">Endonuclease</keyword>
<evidence type="ECO:0000256" key="8">
    <source>
        <dbReference type="SAM" id="MobiDB-lite"/>
    </source>
</evidence>
<dbReference type="InterPro" id="IPR043502">
    <property type="entry name" value="DNA/RNA_pol_sf"/>
</dbReference>
<dbReference type="InterPro" id="IPR041373">
    <property type="entry name" value="RT_RNaseH"/>
</dbReference>
<keyword evidence="5" id="KW-0378">Hydrolase</keyword>
<dbReference type="Gene3D" id="3.10.10.10">
    <property type="entry name" value="HIV Type 1 Reverse Transcriptase, subunit A, domain 1"/>
    <property type="match status" value="2"/>
</dbReference>
<dbReference type="GO" id="GO:0003676">
    <property type="term" value="F:nucleic acid binding"/>
    <property type="evidence" value="ECO:0007669"/>
    <property type="project" value="InterPro"/>
</dbReference>
<dbReference type="GO" id="GO:0004519">
    <property type="term" value="F:endonuclease activity"/>
    <property type="evidence" value="ECO:0007669"/>
    <property type="project" value="UniProtKB-KW"/>
</dbReference>
<dbReference type="Pfam" id="PF17917">
    <property type="entry name" value="RT_RNaseH"/>
    <property type="match status" value="1"/>
</dbReference>
<dbReference type="InterPro" id="IPR012337">
    <property type="entry name" value="RNaseH-like_sf"/>
</dbReference>
<sequence length="1344" mass="153176">PATVVNETSVVWDATQDEHMGLPRKTTRKRSSMDDQRLKSLVEESVQAPNFRHKPPSVEFGRFRGENSRLSGQRLPCEGVVRQVTVLIQGCTIVEDLCVFPFQGADVVLGVAWLATLGRVITDYATREFEFTLHGSKWLWKRDPPTDAHQIQLHSLRRMTTTDAIASFFFLEMITPEGSCAGEMTTNLSGLLESYHDVKDMLKDGVIQPSTSPFSSPVLLVCKKDGTWRFCVDYRALNAITIRDRFPIPTIDELFDELHAIEQHAFNTLKSRLISTPVLALPNFSQEFQVETDASGRGIGAILSLRSHPIAFFSQKLSSRMQQASIYHQEMFAITQANTAADALSHTSEAVLMTISVNSLAIEVDLKQLNQTNPELVPIQQDLDLGNKKFDDYQCKEGILFYKRRIVIPSDSPLRHKLLLELHATAIGGHAGVFEDIAMDFITCLQSFNGKTTIMTVVDRLTKLHDPPRSIVTDRDPQFLHSFWQSEALNKCVEQYLRCYVAERSSMDDQRLKLLVEESVQGMKDSILADIRSLLLEVVGSKTQRPERDSHDDRFSTAPNFRHKPPLVEFGRFRGENSRLRLFPVLQLWWAVGKGSRVNVWCGCSPWTLGRVITDYATREFEFTLRGSKWLWKRDPHTDAHQIQLHSLRRMTTIDAIASFFFLAMITPEGSCAGEMTTNLSGLLEAYHDVFRKRTGFPPSRAQDHSIHLVPGAQPVNVKPYRYPHFQKKVMEQMVKDMLKDGVIQPSTSPFSSPVLLVCKKDGTWRFCVDYRVLNAITIRDRFPIPTIDELFDELHGAKFFSKLDLLSGLSVDPEKISTIEQWSPPRSVKEVRSFLGLAGYYRSQEFQVETDASGRGIGAILSQQSHPIAFFSQKLSSRMQQASTYHREMFAITQAVSKWRQYLLGRQFTIVTDQQSLRNLTTQQTLEQQKWLTKLVGYDFWILYRPGKQNTAADALSHTSEAVLMTISVNSLAIEVDLKQLNQTNPELVPIQQALDLRNKKFDDYQCKEGILFYKRRIVIPSDSPLRHKLLLELHATAIGGHAGVFEDIAMDFITCLQSFNGKTTIMTVVDRLTKYVHFIPLPSIFSTRTVAEAFVVDIIRLHDPPRSIVTDRDPQFLHSFWQEINRLQGSTLAMSTTYHPQTDGQSEALNKCVDQYLRFYVAEVPSKWVAMLPWAEFWYNTLYQTSAGMTPFQALYGREPATVARYILGSSASELVDSYLLKWDEVLHILKNTLLKAQNRMKRWLINLGLIPSLKWVLKRIGPVAYRLELPESTKIHFVFHISMLKRCVGTLDQQDKVDFKEGSNIVYETSVDWDATQDEHMGLPRKTARKVIPPKRLGDYV</sequence>
<keyword evidence="1" id="KW-0808">Transferase</keyword>
<dbReference type="SUPFAM" id="SSF56672">
    <property type="entry name" value="DNA/RNA polymerases"/>
    <property type="match status" value="2"/>
</dbReference>
<dbReference type="GO" id="GO:0016787">
    <property type="term" value="F:hydrolase activity"/>
    <property type="evidence" value="ECO:0007669"/>
    <property type="project" value="UniProtKB-KW"/>
</dbReference>
<keyword evidence="2" id="KW-0548">Nucleotidyltransferase</keyword>
<feature type="region of interest" description="Disordered" evidence="8">
    <location>
        <begin position="15"/>
        <end position="36"/>
    </location>
</feature>
<keyword evidence="7" id="KW-0511">Multifunctional enzyme</keyword>
<dbReference type="Proteomes" id="UP000004994">
    <property type="component" value="Chromosome 11"/>
</dbReference>
<dbReference type="CDD" id="cd01647">
    <property type="entry name" value="RT_LTR"/>
    <property type="match status" value="1"/>
</dbReference>
<reference evidence="10" key="1">
    <citation type="journal article" date="2012" name="Nature">
        <title>The tomato genome sequence provides insights into fleshy fruit evolution.</title>
        <authorList>
            <consortium name="Tomato Genome Consortium"/>
        </authorList>
    </citation>
    <scope>NUCLEOTIDE SEQUENCE [LARGE SCALE GENOMIC DNA]</scope>
    <source>
        <strain evidence="10">cv. Heinz 1706</strain>
    </source>
</reference>
<dbReference type="InterPro" id="IPR050951">
    <property type="entry name" value="Retrovirus_Pol_polyprotein"/>
</dbReference>
<dbReference type="InterPro" id="IPR041577">
    <property type="entry name" value="RT_RNaseH_2"/>
</dbReference>
<keyword evidence="6" id="KW-0695">RNA-directed DNA polymerase</keyword>
<reference evidence="10" key="2">
    <citation type="submission" date="2019-01" db="UniProtKB">
        <authorList>
            <consortium name="EnsemblPlants"/>
        </authorList>
    </citation>
    <scope>IDENTIFICATION</scope>
    <source>
        <strain evidence="10">cv. Heinz 1706</strain>
    </source>
</reference>
<proteinExistence type="predicted"/>
<evidence type="ECO:0000256" key="7">
    <source>
        <dbReference type="ARBA" id="ARBA00023268"/>
    </source>
</evidence>
<keyword evidence="3" id="KW-0540">Nuclease</keyword>
<dbReference type="InParanoid" id="A0A3Q7IU66"/>
<dbReference type="FunFam" id="3.30.420.10:FF:000032">
    <property type="entry name" value="Retrovirus-related Pol polyprotein from transposon 297-like Protein"/>
    <property type="match status" value="1"/>
</dbReference>
<dbReference type="EnsemblPlants" id="Solyc11g017472.1.1">
    <property type="protein sequence ID" value="Solyc11g017472.1.1"/>
    <property type="gene ID" value="Solyc11g017472.1"/>
</dbReference>
<feature type="domain" description="Integrase catalytic" evidence="9">
    <location>
        <begin position="1041"/>
        <end position="1201"/>
    </location>
</feature>
<evidence type="ECO:0000256" key="5">
    <source>
        <dbReference type="ARBA" id="ARBA00022801"/>
    </source>
</evidence>